<dbReference type="PRINTS" id="PR00909">
    <property type="entry name" value="SPERMDNBNDNG"/>
</dbReference>
<dbReference type="Gene3D" id="3.40.190.10">
    <property type="entry name" value="Periplasmic binding protein-like II"/>
    <property type="match status" value="2"/>
</dbReference>
<organism evidence="6 9">
    <name type="scientific">Marinomonas gallaica</name>
    <dbReference type="NCBI Taxonomy" id="1806667"/>
    <lineage>
        <taxon>Bacteria</taxon>
        <taxon>Pseudomonadati</taxon>
        <taxon>Pseudomonadota</taxon>
        <taxon>Gammaproteobacteria</taxon>
        <taxon>Oceanospirillales</taxon>
        <taxon>Oceanospirillaceae</taxon>
        <taxon>Marinomonas</taxon>
    </lineage>
</organism>
<dbReference type="EMBL" id="FLRB01000009">
    <property type="protein sequence ID" value="SBT20819.1"/>
    <property type="molecule type" value="Genomic_DNA"/>
</dbReference>
<dbReference type="GO" id="GO:0042597">
    <property type="term" value="C:periplasmic space"/>
    <property type="evidence" value="ECO:0007669"/>
    <property type="project" value="UniProtKB-SubCell"/>
</dbReference>
<evidence type="ECO:0000313" key="6">
    <source>
        <dbReference type="EMBL" id="SBT19106.1"/>
    </source>
</evidence>
<dbReference type="InterPro" id="IPR001188">
    <property type="entry name" value="Sperm_putr-bd"/>
</dbReference>
<evidence type="ECO:0000256" key="2">
    <source>
        <dbReference type="ARBA" id="ARBA00022448"/>
    </source>
</evidence>
<reference evidence="6 9" key="1">
    <citation type="submission" date="2016-06" db="EMBL/GenBank/DDBJ databases">
        <authorList>
            <person name="Kjaerup R.B."/>
            <person name="Dalgaard T.S."/>
            <person name="Juul-Madsen H.R."/>
        </authorList>
    </citation>
    <scope>NUCLEOTIDE SEQUENCE [LARGE SCALE GENOMIC DNA]</scope>
    <source>
        <strain evidence="6 9">CECT 5115</strain>
    </source>
</reference>
<dbReference type="SUPFAM" id="SSF53850">
    <property type="entry name" value="Periplasmic binding protein-like II"/>
    <property type="match status" value="1"/>
</dbReference>
<accession>A0A1C3JVM0</accession>
<dbReference type="PANTHER" id="PTHR30222:SF12">
    <property type="entry name" value="NORSPERMIDINE SENSOR"/>
    <property type="match status" value="1"/>
</dbReference>
<proteinExistence type="predicted"/>
<dbReference type="Proteomes" id="UP000092840">
    <property type="component" value="Unassembled WGS sequence"/>
</dbReference>
<evidence type="ECO:0000313" key="9">
    <source>
        <dbReference type="Proteomes" id="UP000092871"/>
    </source>
</evidence>
<dbReference type="GO" id="GO:0015846">
    <property type="term" value="P:polyamine transport"/>
    <property type="evidence" value="ECO:0007669"/>
    <property type="project" value="InterPro"/>
</dbReference>
<evidence type="ECO:0000256" key="5">
    <source>
        <dbReference type="SAM" id="SignalP"/>
    </source>
</evidence>
<keyword evidence="2" id="KW-0813">Transport</keyword>
<keyword evidence="4" id="KW-0574">Periplasm</keyword>
<keyword evidence="8" id="KW-1185">Reference proteome</keyword>
<gene>
    <name evidence="6" type="primary">potD_2</name>
    <name evidence="7" type="synonym">potD_1</name>
    <name evidence="6" type="ORF">MGA5115_03267</name>
    <name evidence="7" type="ORF">MGA5116_01406</name>
</gene>
<feature type="signal peptide" evidence="5">
    <location>
        <begin position="1"/>
        <end position="23"/>
    </location>
</feature>
<dbReference type="AlphaFoldDB" id="A0A1C3JVM0"/>
<evidence type="ECO:0000313" key="7">
    <source>
        <dbReference type="EMBL" id="SBT20819.1"/>
    </source>
</evidence>
<name>A0A1C3JVM0_9GAMM</name>
<protein>
    <submittedName>
        <fullName evidence="6">Spermidine/putrescine-binding periplasmic protein</fullName>
    </submittedName>
</protein>
<feature type="chain" id="PRO_5008677104" evidence="5">
    <location>
        <begin position="24"/>
        <end position="348"/>
    </location>
</feature>
<dbReference type="EMBL" id="FLRA01000024">
    <property type="protein sequence ID" value="SBT19106.1"/>
    <property type="molecule type" value="Genomic_DNA"/>
</dbReference>
<dbReference type="Pfam" id="PF13416">
    <property type="entry name" value="SBP_bac_8"/>
    <property type="match status" value="1"/>
</dbReference>
<evidence type="ECO:0000256" key="3">
    <source>
        <dbReference type="ARBA" id="ARBA00022729"/>
    </source>
</evidence>
<comment type="subcellular location">
    <subcellularLocation>
        <location evidence="1">Periplasm</location>
    </subcellularLocation>
</comment>
<dbReference type="PANTHER" id="PTHR30222">
    <property type="entry name" value="SPERMIDINE/PUTRESCINE-BINDING PERIPLASMIC PROTEIN"/>
    <property type="match status" value="1"/>
</dbReference>
<dbReference type="RefSeq" id="WP_067038363.1">
    <property type="nucleotide sequence ID" value="NZ_FLRA01000024.1"/>
</dbReference>
<keyword evidence="3 5" id="KW-0732">Signal</keyword>
<dbReference type="OrthoDB" id="9769319at2"/>
<dbReference type="GO" id="GO:0019808">
    <property type="term" value="F:polyamine binding"/>
    <property type="evidence" value="ECO:0007669"/>
    <property type="project" value="InterPro"/>
</dbReference>
<reference evidence="7 8" key="2">
    <citation type="submission" date="2016-06" db="EMBL/GenBank/DDBJ databases">
        <authorList>
            <person name="Rodrigo-Torres L."/>
            <person name="Arahal D.R."/>
        </authorList>
    </citation>
    <scope>NUCLEOTIDE SEQUENCE [LARGE SCALE GENOMIC DNA]</scope>
    <source>
        <strain evidence="7 8">CECT 5116</strain>
    </source>
</reference>
<evidence type="ECO:0000256" key="1">
    <source>
        <dbReference type="ARBA" id="ARBA00004418"/>
    </source>
</evidence>
<evidence type="ECO:0000256" key="4">
    <source>
        <dbReference type="ARBA" id="ARBA00022764"/>
    </source>
</evidence>
<dbReference type="CDD" id="cd13590">
    <property type="entry name" value="PBP2_PotD_PotF_like"/>
    <property type="match status" value="1"/>
</dbReference>
<sequence length="348" mass="39615">MPQKTMAYSAVLLSAMLSASVQADNAPLTLFTWEDFVGESVIEEWEKQTGIPIHLVLYDDEAQRNLILSGHNAENIDVVVVDNSTIRIMSQAGHLYPVEQEVRREKFWPEACGRYGRHYLWGTYGIVYRSDKIDRQVSSWMDLLDPVEELRGHVGMLGQADELLTTALAALGYPIDTHSETHLKEAFQLLKHQSHFVETYDYIYSYVSNSPDQEDIWIAPAYSGDQEGLNELQGGDALWQYTIADEGAIVWVDCLAIPMESKRKEEAQAFINFLSRAEISARNTDRLWVASPYKDAVPYIDSEILNDKSIYLDAKAIQNSTLFKELKGVDILKRTRIKDALIRYHDSN</sequence>
<dbReference type="InterPro" id="IPR006059">
    <property type="entry name" value="SBP"/>
</dbReference>
<evidence type="ECO:0000313" key="8">
    <source>
        <dbReference type="Proteomes" id="UP000092840"/>
    </source>
</evidence>
<dbReference type="Proteomes" id="UP000092871">
    <property type="component" value="Unassembled WGS sequence"/>
</dbReference>